<dbReference type="Proteomes" id="UP000437017">
    <property type="component" value="Unassembled WGS sequence"/>
</dbReference>
<dbReference type="Gene3D" id="3.10.20.230">
    <property type="entry name" value="Doublecortin domain"/>
    <property type="match status" value="2"/>
</dbReference>
<dbReference type="SMART" id="SM00537">
    <property type="entry name" value="DCX"/>
    <property type="match status" value="1"/>
</dbReference>
<sequence>MAGGSPEAKRVVVYQNGDPFSPGHQLVVTQRCFPTLETFLCEVTSAVQAPLAVRALYMSCHGHPVTDLADLQNGGQYVAAGFERFCKLPHVMGPLDSGYLQVPPAISSSSGDPSPYQAALCPSVFRNGDLLSPPFSLKLSQAASKDWEAVLKLLTEKTLHPGWAPTVSKGGSGERPLLCGCWRGWFKALPYLVPRPSLPRGCWQPPDPKSRLHKQGVGEAGGHGGWERKGREQGGRRQAMKMDGISSSKLPPEAFKPGLGVEKVRTACTHGSSPVFPPQAMAAERRQPSPLQRKPGKLSHLLFMPAPSKLFSMLPTLLRGSKNPRPSLPASNRVKGVYGVPHARTETAGAQGVAHDEATWTEEPLD</sequence>
<dbReference type="InterPro" id="IPR003533">
    <property type="entry name" value="Doublecortin_dom"/>
</dbReference>
<feature type="domain" description="Doublecortin" evidence="2">
    <location>
        <begin position="9"/>
        <end position="91"/>
    </location>
</feature>
<comment type="caution">
    <text evidence="3">The sequence shown here is derived from an EMBL/GenBank/DDBJ whole genome shotgun (WGS) entry which is preliminary data.</text>
</comment>
<gene>
    <name evidence="3" type="ORF">E2I00_003752</name>
</gene>
<evidence type="ECO:0000259" key="2">
    <source>
        <dbReference type="PROSITE" id="PS50309"/>
    </source>
</evidence>
<name>A0A643BSM8_BALPH</name>
<dbReference type="AlphaFoldDB" id="A0A643BSM8"/>
<dbReference type="FunFam" id="3.10.20.230:FF:000011">
    <property type="entry name" value="Doublecortin domain containing 2B"/>
    <property type="match status" value="1"/>
</dbReference>
<dbReference type="Pfam" id="PF03607">
    <property type="entry name" value="DCX"/>
    <property type="match status" value="1"/>
</dbReference>
<dbReference type="GO" id="GO:0035556">
    <property type="term" value="P:intracellular signal transduction"/>
    <property type="evidence" value="ECO:0007669"/>
    <property type="project" value="InterPro"/>
</dbReference>
<feature type="compositionally biased region" description="Basic and acidic residues" evidence="1">
    <location>
        <begin position="225"/>
        <end position="235"/>
    </location>
</feature>
<dbReference type="SUPFAM" id="SSF89837">
    <property type="entry name" value="Doublecortin (DC)"/>
    <property type="match status" value="2"/>
</dbReference>
<accession>A0A643BSM8</accession>
<evidence type="ECO:0000313" key="3">
    <source>
        <dbReference type="EMBL" id="KAB0390760.1"/>
    </source>
</evidence>
<protein>
    <recommendedName>
        <fullName evidence="2">Doublecortin domain-containing protein</fullName>
    </recommendedName>
</protein>
<reference evidence="3 4" key="1">
    <citation type="journal article" date="2019" name="PLoS ONE">
        <title>Genomic analyses reveal an absence of contemporary introgressive admixture between fin whales and blue whales, despite known hybrids.</title>
        <authorList>
            <person name="Westbury M.V."/>
            <person name="Petersen B."/>
            <person name="Lorenzen E.D."/>
        </authorList>
    </citation>
    <scope>NUCLEOTIDE SEQUENCE [LARGE SCALE GENOMIC DNA]</scope>
    <source>
        <strain evidence="3">FinWhale-01</strain>
    </source>
</reference>
<evidence type="ECO:0000313" key="4">
    <source>
        <dbReference type="Proteomes" id="UP000437017"/>
    </source>
</evidence>
<feature type="non-terminal residue" evidence="3">
    <location>
        <position position="366"/>
    </location>
</feature>
<organism evidence="3 4">
    <name type="scientific">Balaenoptera physalus</name>
    <name type="common">Fin whale</name>
    <name type="synonym">Balaena physalus</name>
    <dbReference type="NCBI Taxonomy" id="9770"/>
    <lineage>
        <taxon>Eukaryota</taxon>
        <taxon>Metazoa</taxon>
        <taxon>Chordata</taxon>
        <taxon>Craniata</taxon>
        <taxon>Vertebrata</taxon>
        <taxon>Euteleostomi</taxon>
        <taxon>Mammalia</taxon>
        <taxon>Eutheria</taxon>
        <taxon>Laurasiatheria</taxon>
        <taxon>Artiodactyla</taxon>
        <taxon>Whippomorpha</taxon>
        <taxon>Cetacea</taxon>
        <taxon>Mysticeti</taxon>
        <taxon>Balaenopteridae</taxon>
        <taxon>Balaenoptera</taxon>
    </lineage>
</organism>
<dbReference type="PANTHER" id="PTHR23004">
    <property type="entry name" value="DOUBLECORTIN DOMAIN CONTAINING 2"/>
    <property type="match status" value="1"/>
</dbReference>
<dbReference type="EMBL" id="SGJD01005075">
    <property type="protein sequence ID" value="KAB0390760.1"/>
    <property type="molecule type" value="Genomic_DNA"/>
</dbReference>
<feature type="region of interest" description="Disordered" evidence="1">
    <location>
        <begin position="205"/>
        <end position="240"/>
    </location>
</feature>
<keyword evidence="4" id="KW-1185">Reference proteome</keyword>
<dbReference type="InterPro" id="IPR036572">
    <property type="entry name" value="Doublecortin_dom_sf"/>
</dbReference>
<dbReference type="GO" id="GO:0005815">
    <property type="term" value="C:microtubule organizing center"/>
    <property type="evidence" value="ECO:0007669"/>
    <property type="project" value="TreeGrafter"/>
</dbReference>
<dbReference type="PANTHER" id="PTHR23004:SF10">
    <property type="entry name" value="DOUBLECORTIN DOMAIN-CONTAINING PROTEIN 2B"/>
    <property type="match status" value="1"/>
</dbReference>
<proteinExistence type="predicted"/>
<dbReference type="PROSITE" id="PS50309">
    <property type="entry name" value="DC"/>
    <property type="match status" value="1"/>
</dbReference>
<dbReference type="OrthoDB" id="1738954at2759"/>
<evidence type="ECO:0000256" key="1">
    <source>
        <dbReference type="SAM" id="MobiDB-lite"/>
    </source>
</evidence>
<feature type="region of interest" description="Disordered" evidence="1">
    <location>
        <begin position="345"/>
        <end position="366"/>
    </location>
</feature>
<dbReference type="GO" id="GO:0005874">
    <property type="term" value="C:microtubule"/>
    <property type="evidence" value="ECO:0007669"/>
    <property type="project" value="TreeGrafter"/>
</dbReference>